<name>A0A0N5BE78_STREA</name>
<keyword evidence="2" id="KW-1133">Transmembrane helix</keyword>
<keyword evidence="2" id="KW-0812">Transmembrane</keyword>
<feature type="transmembrane region" description="Helical" evidence="2">
    <location>
        <begin position="51"/>
        <end position="76"/>
    </location>
</feature>
<protein>
    <submittedName>
        <fullName evidence="5">Lipoprotein</fullName>
    </submittedName>
</protein>
<feature type="signal peptide" evidence="3">
    <location>
        <begin position="1"/>
        <end position="27"/>
    </location>
</feature>
<sequence>MKFSSRIVLFTMLVAIIMVCLVTHGNAEGNNGDEKDKQNNTSPDTPTAKAAAGLSYSGSNSIILSGLCALSIILGAKL</sequence>
<organism evidence="4 5">
    <name type="scientific">Strongyloides papillosus</name>
    <name type="common">Intestinal threadworm</name>
    <dbReference type="NCBI Taxonomy" id="174720"/>
    <lineage>
        <taxon>Eukaryota</taxon>
        <taxon>Metazoa</taxon>
        <taxon>Ecdysozoa</taxon>
        <taxon>Nematoda</taxon>
        <taxon>Chromadorea</taxon>
        <taxon>Rhabditida</taxon>
        <taxon>Tylenchina</taxon>
        <taxon>Panagrolaimomorpha</taxon>
        <taxon>Strongyloidoidea</taxon>
        <taxon>Strongyloididae</taxon>
        <taxon>Strongyloides</taxon>
    </lineage>
</organism>
<evidence type="ECO:0000313" key="5">
    <source>
        <dbReference type="WBParaSite" id="SPAL_0000430200.1"/>
    </source>
</evidence>
<feature type="region of interest" description="Disordered" evidence="1">
    <location>
        <begin position="29"/>
        <end position="49"/>
    </location>
</feature>
<accession>A0A0N5BE78</accession>
<dbReference type="WBParaSite" id="SPAL_0000430200.1">
    <property type="protein sequence ID" value="SPAL_0000430200.1"/>
    <property type="gene ID" value="SPAL_0000430200"/>
</dbReference>
<dbReference type="Proteomes" id="UP000046392">
    <property type="component" value="Unplaced"/>
</dbReference>
<keyword evidence="4" id="KW-1185">Reference proteome</keyword>
<reference evidence="5" key="1">
    <citation type="submission" date="2017-02" db="UniProtKB">
        <authorList>
            <consortium name="WormBaseParasite"/>
        </authorList>
    </citation>
    <scope>IDENTIFICATION</scope>
</reference>
<evidence type="ECO:0000256" key="2">
    <source>
        <dbReference type="SAM" id="Phobius"/>
    </source>
</evidence>
<evidence type="ECO:0000313" key="4">
    <source>
        <dbReference type="Proteomes" id="UP000046392"/>
    </source>
</evidence>
<dbReference type="AlphaFoldDB" id="A0A0N5BE78"/>
<proteinExistence type="predicted"/>
<feature type="chain" id="PRO_5005894364" evidence="3">
    <location>
        <begin position="28"/>
        <end position="78"/>
    </location>
</feature>
<keyword evidence="3" id="KW-0732">Signal</keyword>
<evidence type="ECO:0000256" key="1">
    <source>
        <dbReference type="SAM" id="MobiDB-lite"/>
    </source>
</evidence>
<keyword evidence="2" id="KW-0472">Membrane</keyword>
<evidence type="ECO:0000256" key="3">
    <source>
        <dbReference type="SAM" id="SignalP"/>
    </source>
</evidence>